<dbReference type="RefSeq" id="WP_115730076.1">
    <property type="nucleotide sequence ID" value="NZ_BAAAVY010000006.1"/>
</dbReference>
<dbReference type="PANTHER" id="PTHR14084:SF0">
    <property type="entry name" value="KYNURENINASE"/>
    <property type="match status" value="1"/>
</dbReference>
<dbReference type="EC" id="3.7.1.3" evidence="5"/>
<evidence type="ECO:0000256" key="2">
    <source>
        <dbReference type="ARBA" id="ARBA00022801"/>
    </source>
</evidence>
<dbReference type="GO" id="GO:0019441">
    <property type="term" value="P:L-tryptophan catabolic process to kynurenine"/>
    <property type="evidence" value="ECO:0007669"/>
    <property type="project" value="TreeGrafter"/>
</dbReference>
<organism evidence="5 6">
    <name type="scientific">Aminobacter aminovorans</name>
    <name type="common">Chelatobacter heintzii</name>
    <dbReference type="NCBI Taxonomy" id="83263"/>
    <lineage>
        <taxon>Bacteria</taxon>
        <taxon>Pseudomonadati</taxon>
        <taxon>Pseudomonadota</taxon>
        <taxon>Alphaproteobacteria</taxon>
        <taxon>Hyphomicrobiales</taxon>
        <taxon>Phyllobacteriaceae</taxon>
        <taxon>Aminobacter</taxon>
    </lineage>
</organism>
<dbReference type="InterPro" id="IPR015424">
    <property type="entry name" value="PyrdxlP-dep_Trfase"/>
</dbReference>
<evidence type="ECO:0000313" key="6">
    <source>
        <dbReference type="Proteomes" id="UP000254701"/>
    </source>
</evidence>
<dbReference type="OrthoDB" id="9804366at2"/>
<evidence type="ECO:0000256" key="1">
    <source>
        <dbReference type="ARBA" id="ARBA00022642"/>
    </source>
</evidence>
<keyword evidence="1" id="KW-0662">Pyridine nucleotide biosynthesis</keyword>
<dbReference type="SUPFAM" id="SSF53383">
    <property type="entry name" value="PLP-dependent transferases"/>
    <property type="match status" value="1"/>
</dbReference>
<dbReference type="Gene3D" id="3.40.640.10">
    <property type="entry name" value="Type I PLP-dependent aspartate aminotransferase-like (Major domain)"/>
    <property type="match status" value="1"/>
</dbReference>
<dbReference type="Proteomes" id="UP000254701">
    <property type="component" value="Unassembled WGS sequence"/>
</dbReference>
<dbReference type="InterPro" id="IPR010111">
    <property type="entry name" value="Kynureninase"/>
</dbReference>
<keyword evidence="3" id="KW-0663">Pyridoxal phosphate</keyword>
<dbReference type="AlphaFoldDB" id="A0A380WHG0"/>
<evidence type="ECO:0000259" key="4">
    <source>
        <dbReference type="Pfam" id="PF00266"/>
    </source>
</evidence>
<protein>
    <submittedName>
        <fullName evidence="5">Kynureninase</fullName>
        <ecNumber evidence="5">3.7.1.3</ecNumber>
    </submittedName>
</protein>
<name>A0A380WHG0_AMIAI</name>
<dbReference type="PANTHER" id="PTHR14084">
    <property type="entry name" value="KYNURENINASE"/>
    <property type="match status" value="1"/>
</dbReference>
<dbReference type="InterPro" id="IPR000192">
    <property type="entry name" value="Aminotrans_V_dom"/>
</dbReference>
<proteinExistence type="predicted"/>
<dbReference type="Pfam" id="PF00266">
    <property type="entry name" value="Aminotran_5"/>
    <property type="match status" value="1"/>
</dbReference>
<evidence type="ECO:0000313" key="5">
    <source>
        <dbReference type="EMBL" id="SUU87594.1"/>
    </source>
</evidence>
<dbReference type="GO" id="GO:0030429">
    <property type="term" value="F:kynureninase activity"/>
    <property type="evidence" value="ECO:0007669"/>
    <property type="project" value="UniProtKB-EC"/>
</dbReference>
<dbReference type="GO" id="GO:0009435">
    <property type="term" value="P:NAD+ biosynthetic process"/>
    <property type="evidence" value="ECO:0007669"/>
    <property type="project" value="InterPro"/>
</dbReference>
<dbReference type="EMBL" id="UFSM01000001">
    <property type="protein sequence ID" value="SUU87594.1"/>
    <property type="molecule type" value="Genomic_DNA"/>
</dbReference>
<reference evidence="5 6" key="1">
    <citation type="submission" date="2018-06" db="EMBL/GenBank/DDBJ databases">
        <authorList>
            <consortium name="Pathogen Informatics"/>
            <person name="Doyle S."/>
        </authorList>
    </citation>
    <scope>NUCLEOTIDE SEQUENCE [LARGE SCALE GENOMIC DNA]</scope>
    <source>
        <strain evidence="5 6">NCTC10684</strain>
    </source>
</reference>
<feature type="domain" description="Aminotransferase class V" evidence="4">
    <location>
        <begin position="72"/>
        <end position="343"/>
    </location>
</feature>
<gene>
    <name evidence="5" type="primary">kynU_1</name>
    <name evidence="5" type="ORF">NCTC10684_00795</name>
</gene>
<accession>A0A380WHG0</accession>
<dbReference type="GO" id="GO:0043420">
    <property type="term" value="P:anthranilate metabolic process"/>
    <property type="evidence" value="ECO:0007669"/>
    <property type="project" value="TreeGrafter"/>
</dbReference>
<dbReference type="InterPro" id="IPR015421">
    <property type="entry name" value="PyrdxlP-dep_Trfase_major"/>
</dbReference>
<dbReference type="Gene3D" id="3.90.1150.10">
    <property type="entry name" value="Aspartate Aminotransferase, domain 1"/>
    <property type="match status" value="1"/>
</dbReference>
<dbReference type="GO" id="GO:0030170">
    <property type="term" value="F:pyridoxal phosphate binding"/>
    <property type="evidence" value="ECO:0007669"/>
    <property type="project" value="InterPro"/>
</dbReference>
<evidence type="ECO:0000256" key="3">
    <source>
        <dbReference type="ARBA" id="ARBA00022898"/>
    </source>
</evidence>
<dbReference type="InterPro" id="IPR015422">
    <property type="entry name" value="PyrdxlP-dep_Trfase_small"/>
</dbReference>
<sequence length="376" mass="40472">MTTPDGSAYFLYHSIGMYPGKAEAMAAELSEFAASWGAFDDGQWMRALGKRQRFIDLWSNLIGASKGTLTSAENVTTALYSLIGALPPHHLAGRRVLVTADCFPSLHFLLAGLAPRFGFTLDTVAMRDGESWVHDDDLIASWGKDVGLTLLTQVTSTSSHRCDLDRLVAHGRAMGSLVGVDITQGVGLIPFKVDAPAVDFTISTSLKWLSGTPGAGIIHVAEPLLKECRPELRGWFSQDNIFSWDLDAFAYAPDARRFDHGTPSALACIGSVPALEWHAAQDKTALLAHNRKLSAAIIARADEMGLALASPRDDRRRGGSIMLRLPAETETATIVNGLRQSGVFTDCRGRILRLSPGTITTAEGIDRLFAGLGALL</sequence>
<dbReference type="GO" id="GO:0005737">
    <property type="term" value="C:cytoplasm"/>
    <property type="evidence" value="ECO:0007669"/>
    <property type="project" value="InterPro"/>
</dbReference>
<keyword evidence="2 5" id="KW-0378">Hydrolase</keyword>